<dbReference type="EMBL" id="BARW01035075">
    <property type="protein sequence ID" value="GAJ13210.1"/>
    <property type="molecule type" value="Genomic_DNA"/>
</dbReference>
<reference evidence="2" key="1">
    <citation type="journal article" date="2014" name="Front. Microbiol.">
        <title>High frequency of phylogenetically diverse reductive dehalogenase-homologous genes in deep subseafloor sedimentary metagenomes.</title>
        <authorList>
            <person name="Kawai M."/>
            <person name="Futagami T."/>
            <person name="Toyoda A."/>
            <person name="Takaki Y."/>
            <person name="Nishi S."/>
            <person name="Hori S."/>
            <person name="Arai W."/>
            <person name="Tsubouchi T."/>
            <person name="Morono Y."/>
            <person name="Uchiyama I."/>
            <person name="Ito T."/>
            <person name="Fujiyama A."/>
            <person name="Inagaki F."/>
            <person name="Takami H."/>
        </authorList>
    </citation>
    <scope>NUCLEOTIDE SEQUENCE</scope>
    <source>
        <strain evidence="2">Expedition CK06-06</strain>
    </source>
</reference>
<name>X1VTD5_9ZZZZ</name>
<feature type="non-terminal residue" evidence="2">
    <location>
        <position position="45"/>
    </location>
</feature>
<proteinExistence type="predicted"/>
<gene>
    <name evidence="2" type="ORF">S12H4_54798</name>
</gene>
<comment type="caution">
    <text evidence="2">The sequence shown here is derived from an EMBL/GenBank/DDBJ whole genome shotgun (WGS) entry which is preliminary data.</text>
</comment>
<evidence type="ECO:0000256" key="1">
    <source>
        <dbReference type="SAM" id="Phobius"/>
    </source>
</evidence>
<feature type="transmembrane region" description="Helical" evidence="1">
    <location>
        <begin position="21"/>
        <end position="44"/>
    </location>
</feature>
<protein>
    <submittedName>
        <fullName evidence="2">Uncharacterized protein</fullName>
    </submittedName>
</protein>
<sequence>MVFVLKLAVNDLRNIIRDYMFVFLFFAYPVMLIVISRIIIHLIAP</sequence>
<accession>X1VTD5</accession>
<keyword evidence="1" id="KW-0812">Transmembrane</keyword>
<keyword evidence="1" id="KW-1133">Transmembrane helix</keyword>
<evidence type="ECO:0000313" key="2">
    <source>
        <dbReference type="EMBL" id="GAJ13210.1"/>
    </source>
</evidence>
<organism evidence="2">
    <name type="scientific">marine sediment metagenome</name>
    <dbReference type="NCBI Taxonomy" id="412755"/>
    <lineage>
        <taxon>unclassified sequences</taxon>
        <taxon>metagenomes</taxon>
        <taxon>ecological metagenomes</taxon>
    </lineage>
</organism>
<dbReference type="AlphaFoldDB" id="X1VTD5"/>
<keyword evidence="1" id="KW-0472">Membrane</keyword>